<accession>A0A7U6GJ94</accession>
<organism evidence="4 5">
    <name type="scientific">Thiolapillus brandeum</name>
    <dbReference type="NCBI Taxonomy" id="1076588"/>
    <lineage>
        <taxon>Bacteria</taxon>
        <taxon>Pseudomonadati</taxon>
        <taxon>Pseudomonadota</taxon>
        <taxon>Gammaproteobacteria</taxon>
        <taxon>Chromatiales</taxon>
        <taxon>Sedimenticolaceae</taxon>
        <taxon>Thiolapillus</taxon>
    </lineage>
</organism>
<dbReference type="Pfam" id="PF00501">
    <property type="entry name" value="AMP-binding"/>
    <property type="match status" value="1"/>
</dbReference>
<dbReference type="Gene3D" id="3.40.50.12780">
    <property type="entry name" value="N-terminal domain of ligase-like"/>
    <property type="match status" value="1"/>
</dbReference>
<evidence type="ECO:0000313" key="4">
    <source>
        <dbReference type="EMBL" id="BAO44666.1"/>
    </source>
</evidence>
<keyword evidence="2" id="KW-0067">ATP-binding</keyword>
<dbReference type="KEGG" id="tbn:TBH_C1749"/>
<evidence type="ECO:0000256" key="2">
    <source>
        <dbReference type="ARBA" id="ARBA00022840"/>
    </source>
</evidence>
<dbReference type="PROSITE" id="PS00455">
    <property type="entry name" value="AMP_BINDING"/>
    <property type="match status" value="1"/>
</dbReference>
<feature type="domain" description="AMP-dependent synthetase/ligase" evidence="3">
    <location>
        <begin position="19"/>
        <end position="425"/>
    </location>
</feature>
<keyword evidence="5" id="KW-1185">Reference proteome</keyword>
<dbReference type="GO" id="GO:0005524">
    <property type="term" value="F:ATP binding"/>
    <property type="evidence" value="ECO:0007669"/>
    <property type="project" value="UniProtKB-KW"/>
</dbReference>
<dbReference type="InterPro" id="IPR020845">
    <property type="entry name" value="AMP-binding_CS"/>
</dbReference>
<dbReference type="EC" id="6.2.1.3" evidence="4"/>
<dbReference type="GO" id="GO:0004467">
    <property type="term" value="F:long-chain fatty acid-CoA ligase activity"/>
    <property type="evidence" value="ECO:0007669"/>
    <property type="project" value="UniProtKB-EC"/>
</dbReference>
<evidence type="ECO:0000259" key="3">
    <source>
        <dbReference type="Pfam" id="PF00501"/>
    </source>
</evidence>
<proteinExistence type="predicted"/>
<dbReference type="AlphaFoldDB" id="A0A7U6GJ94"/>
<evidence type="ECO:0000256" key="1">
    <source>
        <dbReference type="ARBA" id="ARBA00022741"/>
    </source>
</evidence>
<keyword evidence="4" id="KW-0436">Ligase</keyword>
<keyword evidence="1" id="KW-0547">Nucleotide-binding</keyword>
<dbReference type="GO" id="GO:0016020">
    <property type="term" value="C:membrane"/>
    <property type="evidence" value="ECO:0007669"/>
    <property type="project" value="TreeGrafter"/>
</dbReference>
<dbReference type="EMBL" id="AP012273">
    <property type="protein sequence ID" value="BAO44666.1"/>
    <property type="molecule type" value="Genomic_DNA"/>
</dbReference>
<dbReference type="RefSeq" id="WP_041067732.1">
    <property type="nucleotide sequence ID" value="NZ_AP012273.1"/>
</dbReference>
<dbReference type="PRINTS" id="PR00154">
    <property type="entry name" value="AMPBINDING"/>
</dbReference>
<reference evidence="4 5" key="1">
    <citation type="journal article" date="2014" name="PLoS ONE">
        <title>Physiological and genomic features of a novel sulfur-oxidizing gammaproteobacterium belonging to a previously uncultivated symbiotic lineage isolated from a hydrothermal vent.</title>
        <authorList>
            <person name="Nunoura T."/>
            <person name="Takaki Y."/>
            <person name="Kazama H."/>
            <person name="Kakuta J."/>
            <person name="Shimamura S."/>
            <person name="Makita H."/>
            <person name="Hirai M."/>
            <person name="Miyazaki M."/>
            <person name="Takai K."/>
        </authorList>
    </citation>
    <scope>NUCLEOTIDE SEQUENCE [LARGE SCALE GENOMIC DNA]</scope>
    <source>
        <strain evidence="4 5">Hiromi1</strain>
    </source>
</reference>
<dbReference type="OrthoDB" id="5296889at2"/>
<dbReference type="PANTHER" id="PTHR43272">
    <property type="entry name" value="LONG-CHAIN-FATTY-ACID--COA LIGASE"/>
    <property type="match status" value="1"/>
</dbReference>
<dbReference type="InterPro" id="IPR042099">
    <property type="entry name" value="ANL_N_sf"/>
</dbReference>
<sequence>MSNPQLITLDQAPSLAALFRERVTRSPDAIAYIQFDSGNNQWQEHSWQETAREVARWQQAMKASGLKAGERVVIMCHNAWEWVICDQASLGLGLVLVPVFMNDRADNIAWIVDDCDASALIIEGPDQWHTLEPVVDQLSSIHTIVALKPVSARHDKLQQLADWLPDTDTVLAREESAPDDLATIVYTSGTTGKPKGVMLSHHNILWNVHAALGLFDIAADNTFLSFLPLSHTFERTVGYYLAMVCGCSTAYNRSIPELAEDLAIIKPTLMVSVPRIFERIYGRIMDKLETESSLKKRLFRSAIDIGWKKFEYDQGRSRWSPALLLHPLLDALVGAKVRNRLGGRLRFTVCGGAALSPDVAKLFIGLGIPVTQGYGLTETSPVIAANPLENNVPASVGLALPGVEVQISEQGELLTRSPSVMAGYWNRPEATADMIDGEGWLHTGDKASISNSGHIFITGRLKEIIVLANGEKIPPADMENAITLSPLIEQAMVIGEGKPYLSALVVPNPQAFQDLCQSLGLHPRDASNYTNPLVLDQVLQQLQEQLKSFPGYARIHKLAILHEPMTPENGLLTPTLKLRRNRILMYYSDDVENLYSGH</sequence>
<gene>
    <name evidence="4" type="ORF">TBH_C1749</name>
</gene>
<dbReference type="SUPFAM" id="SSF56801">
    <property type="entry name" value="Acetyl-CoA synthetase-like"/>
    <property type="match status" value="1"/>
</dbReference>
<protein>
    <submittedName>
        <fullName evidence="4">Long-chain acyl-CoA synthetase</fullName>
        <ecNumber evidence="4">6.2.1.3</ecNumber>
    </submittedName>
</protein>
<evidence type="ECO:0000313" key="5">
    <source>
        <dbReference type="Proteomes" id="UP000031631"/>
    </source>
</evidence>
<dbReference type="CDD" id="cd05907">
    <property type="entry name" value="VL_LC_FACS_like"/>
    <property type="match status" value="1"/>
</dbReference>
<dbReference type="Pfam" id="PF23562">
    <property type="entry name" value="AMP-binding_C_3"/>
    <property type="match status" value="1"/>
</dbReference>
<name>A0A7U6GJ94_9GAMM</name>
<dbReference type="InterPro" id="IPR000873">
    <property type="entry name" value="AMP-dep_synth/lig_dom"/>
</dbReference>
<dbReference type="InterPro" id="IPR020459">
    <property type="entry name" value="AMP-binding"/>
</dbReference>
<dbReference type="Proteomes" id="UP000031631">
    <property type="component" value="Chromosome"/>
</dbReference>
<dbReference type="PANTHER" id="PTHR43272:SF33">
    <property type="entry name" value="AMP-BINDING DOMAIN-CONTAINING PROTEIN-RELATED"/>
    <property type="match status" value="1"/>
</dbReference>